<evidence type="ECO:0000313" key="2">
    <source>
        <dbReference type="Proteomes" id="UP000269154"/>
    </source>
</evidence>
<keyword evidence="2" id="KW-1185">Reference proteome</keyword>
<name>A0A3N6P6T8_9CYAN</name>
<dbReference type="Proteomes" id="UP000269154">
    <property type="component" value="Unassembled WGS sequence"/>
</dbReference>
<reference evidence="1 2" key="1">
    <citation type="journal article" date="2018" name="ACS Chem. Biol.">
        <title>Ketoreductase domain dysfunction expands chemodiversity: malyngamide biosynthesis in the cyanobacterium Okeania hirsuta.</title>
        <authorList>
            <person name="Moss N.A."/>
            <person name="Leao T."/>
            <person name="Rankin M."/>
            <person name="McCullough T.M."/>
            <person name="Qu P."/>
            <person name="Korobeynikov A."/>
            <person name="Smith J.L."/>
            <person name="Gerwick L."/>
            <person name="Gerwick W.H."/>
        </authorList>
    </citation>
    <scope>NUCLEOTIDE SEQUENCE [LARGE SCALE GENOMIC DNA]</scope>
    <source>
        <strain evidence="1 2">PAB10Feb10-1</strain>
    </source>
</reference>
<accession>A0A3N6P6T8</accession>
<protein>
    <submittedName>
        <fullName evidence="1">Uncharacterized protein</fullName>
    </submittedName>
</protein>
<evidence type="ECO:0000313" key="1">
    <source>
        <dbReference type="EMBL" id="RQH18569.1"/>
    </source>
</evidence>
<comment type="caution">
    <text evidence="1">The sequence shown here is derived from an EMBL/GenBank/DDBJ whole genome shotgun (WGS) entry which is preliminary data.</text>
</comment>
<gene>
    <name evidence="1" type="ORF">D5R40_32885</name>
</gene>
<organism evidence="1 2">
    <name type="scientific">Okeania hirsuta</name>
    <dbReference type="NCBI Taxonomy" id="1458930"/>
    <lineage>
        <taxon>Bacteria</taxon>
        <taxon>Bacillati</taxon>
        <taxon>Cyanobacteriota</taxon>
        <taxon>Cyanophyceae</taxon>
        <taxon>Oscillatoriophycideae</taxon>
        <taxon>Oscillatoriales</taxon>
        <taxon>Microcoleaceae</taxon>
        <taxon>Okeania</taxon>
    </lineage>
</organism>
<proteinExistence type="predicted"/>
<dbReference type="EMBL" id="RCBY01000468">
    <property type="protein sequence ID" value="RQH18569.1"/>
    <property type="molecule type" value="Genomic_DNA"/>
</dbReference>
<dbReference type="AlphaFoldDB" id="A0A3N6P6T8"/>
<sequence length="87" mass="9815">MGDVEYAGFNLNLSVQYPLLSGSPLSQVHGQIFSAIDTHRQMSQYMTASFLEVFIQATENLMGENEEVLTLTGGALTKKRNWRFTQR</sequence>